<feature type="domain" description="Pseudouridine synthase RsuA/RluA-like" evidence="2">
    <location>
        <begin position="18"/>
        <end position="107"/>
    </location>
</feature>
<comment type="similarity">
    <text evidence="1">Belongs to the pseudouridine synthase RluA family.</text>
</comment>
<dbReference type="Proteomes" id="UP001152797">
    <property type="component" value="Unassembled WGS sequence"/>
</dbReference>
<dbReference type="SUPFAM" id="SSF55120">
    <property type="entry name" value="Pseudouridine synthase"/>
    <property type="match status" value="1"/>
</dbReference>
<dbReference type="PANTHER" id="PTHR21600:SF87">
    <property type="entry name" value="RNA PSEUDOURIDYLATE SYNTHASE DOMAIN-CONTAINING PROTEIN 1"/>
    <property type="match status" value="1"/>
</dbReference>
<dbReference type="EMBL" id="CAMXCT010000720">
    <property type="protein sequence ID" value="CAI3982482.1"/>
    <property type="molecule type" value="Genomic_DNA"/>
</dbReference>
<comment type="caution">
    <text evidence="3">The sequence shown here is derived from an EMBL/GenBank/DDBJ whole genome shotgun (WGS) entry which is preliminary data.</text>
</comment>
<dbReference type="OrthoDB" id="428753at2759"/>
<sequence length="213" mass="23947">MPPRLDFPISTAHDIPKEAWYHLQLQLVTGTLLREYLVLAHGLAPGRPEISAYIRWNEDAVASGTFGKPSKTLLHVVGHVTQGPRSFSMLVIRIVTGRKHQIRSHLAWWGHPSVCDGKYATRRTLTEDFGLCRRNFLHRCHLSFVDTGGDGPHHVWQPLAADLAISLGEMRAIGKNQAAKVAWCHGTPPLHEFMAQFWAEKELHLPFRGGDTE</sequence>
<accession>A0A9P1C0F0</accession>
<evidence type="ECO:0000313" key="6">
    <source>
        <dbReference type="Proteomes" id="UP001152797"/>
    </source>
</evidence>
<reference evidence="4" key="2">
    <citation type="submission" date="2024-04" db="EMBL/GenBank/DDBJ databases">
        <authorList>
            <person name="Chen Y."/>
            <person name="Shah S."/>
            <person name="Dougan E. K."/>
            <person name="Thang M."/>
            <person name="Chan C."/>
        </authorList>
    </citation>
    <scope>NUCLEOTIDE SEQUENCE [LARGE SCALE GENOMIC DNA]</scope>
</reference>
<keyword evidence="6" id="KW-1185">Reference proteome</keyword>
<dbReference type="EMBL" id="CAMXCT020000720">
    <property type="protein sequence ID" value="CAL1135857.1"/>
    <property type="molecule type" value="Genomic_DNA"/>
</dbReference>
<protein>
    <submittedName>
        <fullName evidence="5">Ribosomal large subunit pseudouridine synthase C (23S rRNA pseudouridine(955/2504/2580) synthase) (rRNA pseudouridylate synthase C) (rRNA-uridine isomerase C)</fullName>
    </submittedName>
</protein>
<dbReference type="InterPro" id="IPR050188">
    <property type="entry name" value="RluA_PseudoU_synthase"/>
</dbReference>
<evidence type="ECO:0000313" key="5">
    <source>
        <dbReference type="EMBL" id="CAL4769794.1"/>
    </source>
</evidence>
<organism evidence="3">
    <name type="scientific">Cladocopium goreaui</name>
    <dbReference type="NCBI Taxonomy" id="2562237"/>
    <lineage>
        <taxon>Eukaryota</taxon>
        <taxon>Sar</taxon>
        <taxon>Alveolata</taxon>
        <taxon>Dinophyceae</taxon>
        <taxon>Suessiales</taxon>
        <taxon>Symbiodiniaceae</taxon>
        <taxon>Cladocopium</taxon>
    </lineage>
</organism>
<dbReference type="InterPro" id="IPR006145">
    <property type="entry name" value="PsdUridine_synth_RsuA/RluA"/>
</dbReference>
<gene>
    <name evidence="3" type="ORF">C1SCF055_LOCUS10173</name>
</gene>
<dbReference type="GO" id="GO:0003723">
    <property type="term" value="F:RNA binding"/>
    <property type="evidence" value="ECO:0007669"/>
    <property type="project" value="InterPro"/>
</dbReference>
<dbReference type="InterPro" id="IPR020103">
    <property type="entry name" value="PsdUridine_synth_cat_dom_sf"/>
</dbReference>
<reference evidence="3" key="1">
    <citation type="submission" date="2022-10" db="EMBL/GenBank/DDBJ databases">
        <authorList>
            <person name="Chen Y."/>
            <person name="Dougan E. K."/>
            <person name="Chan C."/>
            <person name="Rhodes N."/>
            <person name="Thang M."/>
        </authorList>
    </citation>
    <scope>NUCLEOTIDE SEQUENCE</scope>
</reference>
<proteinExistence type="inferred from homology"/>
<dbReference type="EMBL" id="CAMXCT030000720">
    <property type="protein sequence ID" value="CAL4769794.1"/>
    <property type="molecule type" value="Genomic_DNA"/>
</dbReference>
<dbReference type="Gene3D" id="3.30.2350.10">
    <property type="entry name" value="Pseudouridine synthase"/>
    <property type="match status" value="1"/>
</dbReference>
<dbReference type="GO" id="GO:0009982">
    <property type="term" value="F:pseudouridine synthase activity"/>
    <property type="evidence" value="ECO:0007669"/>
    <property type="project" value="InterPro"/>
</dbReference>
<keyword evidence="5" id="KW-0413">Isomerase</keyword>
<name>A0A9P1C0F0_9DINO</name>
<evidence type="ECO:0000313" key="4">
    <source>
        <dbReference type="EMBL" id="CAL1135857.1"/>
    </source>
</evidence>
<dbReference type="Pfam" id="PF00849">
    <property type="entry name" value="PseudoU_synth_2"/>
    <property type="match status" value="1"/>
</dbReference>
<evidence type="ECO:0000313" key="3">
    <source>
        <dbReference type="EMBL" id="CAI3982482.1"/>
    </source>
</evidence>
<evidence type="ECO:0000259" key="2">
    <source>
        <dbReference type="Pfam" id="PF00849"/>
    </source>
</evidence>
<evidence type="ECO:0000256" key="1">
    <source>
        <dbReference type="ARBA" id="ARBA00010876"/>
    </source>
</evidence>
<dbReference type="PANTHER" id="PTHR21600">
    <property type="entry name" value="MITOCHONDRIAL RNA PSEUDOURIDINE SYNTHASE"/>
    <property type="match status" value="1"/>
</dbReference>
<dbReference type="GO" id="GO:0000455">
    <property type="term" value="P:enzyme-directed rRNA pseudouridine synthesis"/>
    <property type="evidence" value="ECO:0007669"/>
    <property type="project" value="TreeGrafter"/>
</dbReference>
<dbReference type="AlphaFoldDB" id="A0A9P1C0F0"/>